<reference evidence="1" key="2">
    <citation type="journal article" date="2014" name="ISME J.">
        <title>Microbial stratification in low pH oxic and suboxic macroscopic growths along an acid mine drainage.</title>
        <authorList>
            <person name="Mendez-Garcia C."/>
            <person name="Mesa V."/>
            <person name="Sprenger R.R."/>
            <person name="Richter M."/>
            <person name="Diez M.S."/>
            <person name="Solano J."/>
            <person name="Bargiela R."/>
            <person name="Golyshina O.V."/>
            <person name="Manteca A."/>
            <person name="Ramos J.L."/>
            <person name="Gallego J.R."/>
            <person name="Llorente I."/>
            <person name="Martins Dos Santos V.A."/>
            <person name="Jensen O.N."/>
            <person name="Pelaez A.I."/>
            <person name="Sanchez J."/>
            <person name="Ferrer M."/>
        </authorList>
    </citation>
    <scope>NUCLEOTIDE SEQUENCE</scope>
</reference>
<protein>
    <submittedName>
        <fullName evidence="1">30S ribosomal protein S4P</fullName>
    </submittedName>
</protein>
<dbReference type="GO" id="GO:0005840">
    <property type="term" value="C:ribosome"/>
    <property type="evidence" value="ECO:0007669"/>
    <property type="project" value="UniProtKB-KW"/>
</dbReference>
<accession>T0Z9I4</accession>
<dbReference type="EMBL" id="AUZY01013147">
    <property type="protein sequence ID" value="EQD26450.1"/>
    <property type="molecule type" value="Genomic_DNA"/>
</dbReference>
<name>T0Z9I4_9ZZZZ</name>
<feature type="non-terminal residue" evidence="1">
    <location>
        <position position="72"/>
    </location>
</feature>
<organism evidence="1">
    <name type="scientific">mine drainage metagenome</name>
    <dbReference type="NCBI Taxonomy" id="410659"/>
    <lineage>
        <taxon>unclassified sequences</taxon>
        <taxon>metagenomes</taxon>
        <taxon>ecological metagenomes</taxon>
    </lineage>
</organism>
<dbReference type="AlphaFoldDB" id="T0Z9I4"/>
<keyword evidence="1" id="KW-0687">Ribonucleoprotein</keyword>
<reference evidence="1" key="1">
    <citation type="submission" date="2013-08" db="EMBL/GenBank/DDBJ databases">
        <authorList>
            <person name="Mendez C."/>
            <person name="Richter M."/>
            <person name="Ferrer M."/>
            <person name="Sanchez J."/>
        </authorList>
    </citation>
    <scope>NUCLEOTIDE SEQUENCE</scope>
</reference>
<dbReference type="SUPFAM" id="SSF55174">
    <property type="entry name" value="Alpha-L RNA-binding motif"/>
    <property type="match status" value="1"/>
</dbReference>
<sequence>MGDPKFARRSYDTPKHPWEQVRMDEERKLLVKYGLKNKRELWKAQSQLRDIRRQARQLQARVRAREPQAEKE</sequence>
<comment type="caution">
    <text evidence="1">The sequence shown here is derived from an EMBL/GenBank/DDBJ whole genome shotgun (WGS) entry which is preliminary data.</text>
</comment>
<gene>
    <name evidence="1" type="ORF">B1B_19567</name>
</gene>
<proteinExistence type="predicted"/>
<keyword evidence="1" id="KW-0689">Ribosomal protein</keyword>
<evidence type="ECO:0000313" key="1">
    <source>
        <dbReference type="EMBL" id="EQD26450.1"/>
    </source>
</evidence>